<evidence type="ECO:0000256" key="2">
    <source>
        <dbReference type="ARBA" id="ARBA00022475"/>
    </source>
</evidence>
<dbReference type="AlphaFoldDB" id="A0AAV7QY89"/>
<keyword evidence="7" id="KW-0472">Membrane</keyword>
<dbReference type="InterPro" id="IPR028082">
    <property type="entry name" value="Peripla_BP_I"/>
</dbReference>
<evidence type="ECO:0000256" key="9">
    <source>
        <dbReference type="ARBA" id="ARBA00023180"/>
    </source>
</evidence>
<dbReference type="PRINTS" id="PR00592">
    <property type="entry name" value="CASENSINGR"/>
</dbReference>
<evidence type="ECO:0000256" key="7">
    <source>
        <dbReference type="ARBA" id="ARBA00023136"/>
    </source>
</evidence>
<keyword evidence="6" id="KW-0297">G-protein coupled receptor</keyword>
<dbReference type="Gene3D" id="3.40.50.2300">
    <property type="match status" value="1"/>
</dbReference>
<organism evidence="12 13">
    <name type="scientific">Pleurodeles waltl</name>
    <name type="common">Iberian ribbed newt</name>
    <dbReference type="NCBI Taxonomy" id="8319"/>
    <lineage>
        <taxon>Eukaryota</taxon>
        <taxon>Metazoa</taxon>
        <taxon>Chordata</taxon>
        <taxon>Craniata</taxon>
        <taxon>Vertebrata</taxon>
        <taxon>Euteleostomi</taxon>
        <taxon>Amphibia</taxon>
        <taxon>Batrachia</taxon>
        <taxon>Caudata</taxon>
        <taxon>Salamandroidea</taxon>
        <taxon>Salamandridae</taxon>
        <taxon>Pleurodelinae</taxon>
        <taxon>Pleurodeles</taxon>
    </lineage>
</organism>
<evidence type="ECO:0000256" key="6">
    <source>
        <dbReference type="ARBA" id="ARBA00023040"/>
    </source>
</evidence>
<dbReference type="SUPFAM" id="SSF53822">
    <property type="entry name" value="Periplasmic binding protein-like I"/>
    <property type="match status" value="1"/>
</dbReference>
<feature type="domain" description="Receptor ligand binding region" evidence="11">
    <location>
        <begin position="1"/>
        <end position="269"/>
    </location>
</feature>
<dbReference type="PANTHER" id="PTHR24061:SF3">
    <property type="entry name" value="TASTE RECEPTOR TYPE 1 MEMBER 1"/>
    <property type="match status" value="1"/>
</dbReference>
<dbReference type="EMBL" id="JANPWB010000010">
    <property type="protein sequence ID" value="KAJ1144945.1"/>
    <property type="molecule type" value="Genomic_DNA"/>
</dbReference>
<dbReference type="PRINTS" id="PR00248">
    <property type="entry name" value="GPCRMGR"/>
</dbReference>
<dbReference type="InterPro" id="IPR000068">
    <property type="entry name" value="GPCR_3_Ca_sens_rcpt-rel"/>
</dbReference>
<keyword evidence="13" id="KW-1185">Reference proteome</keyword>
<dbReference type="FunFam" id="3.40.50.2300:FF:000016">
    <property type="entry name" value="Taste 1 receptor member 2"/>
    <property type="match status" value="1"/>
</dbReference>
<keyword evidence="2" id="KW-1003">Cell membrane</keyword>
<comment type="caution">
    <text evidence="12">The sequence shown here is derived from an EMBL/GenBank/DDBJ whole genome shotgun (WGS) entry which is preliminary data.</text>
</comment>
<evidence type="ECO:0000256" key="1">
    <source>
        <dbReference type="ARBA" id="ARBA00004651"/>
    </source>
</evidence>
<dbReference type="PANTHER" id="PTHR24061">
    <property type="entry name" value="CALCIUM-SENSING RECEPTOR-RELATED"/>
    <property type="match status" value="1"/>
</dbReference>
<accession>A0AAV7QY89</accession>
<keyword evidence="5" id="KW-1133">Transmembrane helix</keyword>
<evidence type="ECO:0000256" key="4">
    <source>
        <dbReference type="ARBA" id="ARBA00022729"/>
    </source>
</evidence>
<keyword evidence="3" id="KW-0812">Transmembrane</keyword>
<dbReference type="Proteomes" id="UP001066276">
    <property type="component" value="Chromosome 6"/>
</dbReference>
<dbReference type="InterPro" id="IPR001828">
    <property type="entry name" value="ANF_lig-bd_rcpt"/>
</dbReference>
<dbReference type="GO" id="GO:0004930">
    <property type="term" value="F:G protein-coupled receptor activity"/>
    <property type="evidence" value="ECO:0007669"/>
    <property type="project" value="UniProtKB-KW"/>
</dbReference>
<keyword evidence="4" id="KW-0732">Signal</keyword>
<keyword evidence="9" id="KW-0325">Glycoprotein</keyword>
<evidence type="ECO:0000256" key="10">
    <source>
        <dbReference type="ARBA" id="ARBA00023224"/>
    </source>
</evidence>
<evidence type="ECO:0000313" key="13">
    <source>
        <dbReference type="Proteomes" id="UP001066276"/>
    </source>
</evidence>
<name>A0AAV7QY89_PLEWA</name>
<reference evidence="12" key="1">
    <citation type="journal article" date="2022" name="bioRxiv">
        <title>Sequencing and chromosome-scale assembly of the giantPleurodeles waltlgenome.</title>
        <authorList>
            <person name="Brown T."/>
            <person name="Elewa A."/>
            <person name="Iarovenko S."/>
            <person name="Subramanian E."/>
            <person name="Araus A.J."/>
            <person name="Petzold A."/>
            <person name="Susuki M."/>
            <person name="Suzuki K.-i.T."/>
            <person name="Hayashi T."/>
            <person name="Toyoda A."/>
            <person name="Oliveira C."/>
            <person name="Osipova E."/>
            <person name="Leigh N.D."/>
            <person name="Simon A."/>
            <person name="Yun M.H."/>
        </authorList>
    </citation>
    <scope>NUCLEOTIDE SEQUENCE</scope>
    <source>
        <strain evidence="12">20211129_DDA</strain>
        <tissue evidence="12">Liver</tissue>
    </source>
</reference>
<evidence type="ECO:0000256" key="5">
    <source>
        <dbReference type="ARBA" id="ARBA00022989"/>
    </source>
</evidence>
<comment type="subcellular location">
    <subcellularLocation>
        <location evidence="1">Cell membrane</location>
        <topology evidence="1">Multi-pass membrane protein</topology>
    </subcellularLocation>
</comment>
<protein>
    <recommendedName>
        <fullName evidence="11">Receptor ligand binding region domain-containing protein</fullName>
    </recommendedName>
</protein>
<proteinExistence type="predicted"/>
<sequence length="404" mass="44872">MRFAVDEINNSSTLLPGVRLGYRIFDVCSESAAVMAILEASCGGPRCTVPVLRNYTEYSPQFIGVVGPHSSDAAVTIARALAFYSIPVVSYGASSEILAQKNRYPSFFRTIPNDWNQAKAQALLVKHFKWHWIAVLGSDSQYGRQGVDRFISLAPKFGICVAYKAHIPKEGIGNPFMGTSVTPKVKEIVSQLSRSAVNVTLLFSEPEYLQMFFSIVIEQNITGKVWVASESWVQSMHISLIDNIHSIGTVLGIAVKQVLMPGFKSFISRALDSTGQVHGDVLPISYFGLEEHQLLRELKNINFTLNGQPIYFDENGDPPTGYEILAWDWTNQGASFQTIGQYEPLNGDLTINDSLIKWDRNKDETETRTFVKASSPQRHPTTWPHLLPQQQACLPQPPAMTDAS</sequence>
<evidence type="ECO:0000259" key="11">
    <source>
        <dbReference type="Pfam" id="PF01094"/>
    </source>
</evidence>
<evidence type="ECO:0000313" key="12">
    <source>
        <dbReference type="EMBL" id="KAJ1144945.1"/>
    </source>
</evidence>
<keyword evidence="8" id="KW-0675">Receptor</keyword>
<dbReference type="Pfam" id="PF01094">
    <property type="entry name" value="ANF_receptor"/>
    <property type="match status" value="1"/>
</dbReference>
<evidence type="ECO:0000256" key="3">
    <source>
        <dbReference type="ARBA" id="ARBA00022692"/>
    </source>
</evidence>
<gene>
    <name evidence="12" type="ORF">NDU88_011239</name>
</gene>
<evidence type="ECO:0000256" key="8">
    <source>
        <dbReference type="ARBA" id="ARBA00023170"/>
    </source>
</evidence>
<keyword evidence="10" id="KW-0807">Transducer</keyword>
<dbReference type="GO" id="GO:0005886">
    <property type="term" value="C:plasma membrane"/>
    <property type="evidence" value="ECO:0007669"/>
    <property type="project" value="UniProtKB-SubCell"/>
</dbReference>
<dbReference type="InterPro" id="IPR000337">
    <property type="entry name" value="GPCR_3"/>
</dbReference>